<feature type="transmembrane region" description="Helical" evidence="1">
    <location>
        <begin position="248"/>
        <end position="266"/>
    </location>
</feature>
<feature type="transmembrane region" description="Helical" evidence="1">
    <location>
        <begin position="197"/>
        <end position="218"/>
    </location>
</feature>
<feature type="transmembrane region" description="Helical" evidence="1">
    <location>
        <begin position="319"/>
        <end position="338"/>
    </location>
</feature>
<feature type="transmembrane region" description="Helical" evidence="1">
    <location>
        <begin position="273"/>
        <end position="291"/>
    </location>
</feature>
<dbReference type="EMBL" id="FNCJ01000030">
    <property type="protein sequence ID" value="SDI68595.1"/>
    <property type="molecule type" value="Genomic_DNA"/>
</dbReference>
<proteinExistence type="predicted"/>
<gene>
    <name evidence="2" type="ORF">SAMN05216466_13025</name>
</gene>
<feature type="transmembrane region" description="Helical" evidence="1">
    <location>
        <begin position="81"/>
        <end position="102"/>
    </location>
</feature>
<feature type="transmembrane region" description="Helical" evidence="1">
    <location>
        <begin position="164"/>
        <end position="190"/>
    </location>
</feature>
<sequence>MLIPAVLVAAPLAILLFLVLRTTNGHFTYTLDDPYIHLALARNIWHGHYGINGSEFSAPSSSILWPFLLAPFSASGRLFEYAPLALNFMCLWATIGVMCRIFRDLPVVSRVLVVGSIAISLNLYGLVFIGMEHSLQILLVTVVMLPLIYRDSEGGIGIKVPNYVFAALIALPLTRYEGLAISLPVLLFLFVHGYRKAAVLSITIIALTVGSFSAFLHVNGLNYLPSSVLAKTDLGGIPGIAYNLHENLQAYGFILLPVAWVLGVYWQTSRSRCFVVLAATVFHFVFGHFGWFGRYEVYYILFIVVLSVRLAVDSGLKMIPAILCLPFVFQSLIVATLYTPQAAENIYGQQAQMARITAMLGAPIAVNDLGLVALRSGQYTLDLWGLGSIEALRNRLRGGDSEWIAALMARKHAQYAFVYDAWFPHKPASWIRVGELKLLQKKITPYSDLVSLYAVDPSSAAKLRSTLRSFAQQNVSQDFSVAIY</sequence>
<evidence type="ECO:0000313" key="3">
    <source>
        <dbReference type="Proteomes" id="UP000199706"/>
    </source>
</evidence>
<dbReference type="AlphaFoldDB" id="A0A1G8ML82"/>
<keyword evidence="1" id="KW-1133">Transmembrane helix</keyword>
<name>A0A1G8ML82_9BURK</name>
<reference evidence="2 3" key="1">
    <citation type="submission" date="2016-10" db="EMBL/GenBank/DDBJ databases">
        <authorList>
            <person name="de Groot N.N."/>
        </authorList>
    </citation>
    <scope>NUCLEOTIDE SEQUENCE [LARGE SCALE GENOMIC DNA]</scope>
    <source>
        <strain evidence="2 3">LMG 2247</strain>
    </source>
</reference>
<keyword evidence="1" id="KW-0472">Membrane</keyword>
<evidence type="ECO:0000256" key="1">
    <source>
        <dbReference type="SAM" id="Phobius"/>
    </source>
</evidence>
<keyword evidence="1" id="KW-0812">Transmembrane</keyword>
<dbReference type="Proteomes" id="UP000199706">
    <property type="component" value="Unassembled WGS sequence"/>
</dbReference>
<protein>
    <submittedName>
        <fullName evidence="2">Uncharacterized protein</fullName>
    </submittedName>
</protein>
<evidence type="ECO:0000313" key="2">
    <source>
        <dbReference type="EMBL" id="SDI68595.1"/>
    </source>
</evidence>
<accession>A0A1G8ML82</accession>
<organism evidence="2 3">
    <name type="scientific">Paraburkholderia phenazinium</name>
    <dbReference type="NCBI Taxonomy" id="60549"/>
    <lineage>
        <taxon>Bacteria</taxon>
        <taxon>Pseudomonadati</taxon>
        <taxon>Pseudomonadota</taxon>
        <taxon>Betaproteobacteria</taxon>
        <taxon>Burkholderiales</taxon>
        <taxon>Burkholderiaceae</taxon>
        <taxon>Paraburkholderia</taxon>
    </lineage>
</organism>